<feature type="transmembrane region" description="Helical" evidence="11">
    <location>
        <begin position="278"/>
        <end position="297"/>
    </location>
</feature>
<evidence type="ECO:0000256" key="1">
    <source>
        <dbReference type="ARBA" id="ARBA00004141"/>
    </source>
</evidence>
<comment type="caution">
    <text evidence="12">The sequence shown here is derived from an EMBL/GenBank/DDBJ whole genome shotgun (WGS) entry which is preliminary data.</text>
</comment>
<evidence type="ECO:0000256" key="3">
    <source>
        <dbReference type="ARBA" id="ARBA00022507"/>
    </source>
</evidence>
<keyword evidence="4 11" id="KW-0812">Transmembrane</keyword>
<evidence type="ECO:0000256" key="8">
    <source>
        <dbReference type="ARBA" id="ARBA00023170"/>
    </source>
</evidence>
<dbReference type="AlphaFoldDB" id="A0A9P6DFM5"/>
<gene>
    <name evidence="12" type="ORF">BDN71DRAFT_1448566</name>
</gene>
<evidence type="ECO:0000256" key="10">
    <source>
        <dbReference type="SAM" id="MobiDB-lite"/>
    </source>
</evidence>
<reference evidence="12" key="1">
    <citation type="submission" date="2020-11" db="EMBL/GenBank/DDBJ databases">
        <authorList>
            <consortium name="DOE Joint Genome Institute"/>
            <person name="Ahrendt S."/>
            <person name="Riley R."/>
            <person name="Andreopoulos W."/>
            <person name="Labutti K."/>
            <person name="Pangilinan J."/>
            <person name="Ruiz-Duenas F.J."/>
            <person name="Barrasa J.M."/>
            <person name="Sanchez-Garcia M."/>
            <person name="Camarero S."/>
            <person name="Miyauchi S."/>
            <person name="Serrano A."/>
            <person name="Linde D."/>
            <person name="Babiker R."/>
            <person name="Drula E."/>
            <person name="Ayuso-Fernandez I."/>
            <person name="Pacheco R."/>
            <person name="Padilla G."/>
            <person name="Ferreira P."/>
            <person name="Barriuso J."/>
            <person name="Kellner H."/>
            <person name="Castanera R."/>
            <person name="Alfaro M."/>
            <person name="Ramirez L."/>
            <person name="Pisabarro A.G."/>
            <person name="Kuo A."/>
            <person name="Tritt A."/>
            <person name="Lipzen A."/>
            <person name="He G."/>
            <person name="Yan M."/>
            <person name="Ng V."/>
            <person name="Cullen D."/>
            <person name="Martin F."/>
            <person name="Rosso M.-N."/>
            <person name="Henrissat B."/>
            <person name="Hibbett D."/>
            <person name="Martinez A.T."/>
            <person name="Grigoriev I.V."/>
        </authorList>
    </citation>
    <scope>NUCLEOTIDE SEQUENCE</scope>
    <source>
        <strain evidence="12">ATCC 90797</strain>
    </source>
</reference>
<dbReference type="GO" id="GO:0000750">
    <property type="term" value="P:pheromone-dependent signal transduction involved in conjugation with cellular fusion"/>
    <property type="evidence" value="ECO:0007669"/>
    <property type="project" value="TreeGrafter"/>
</dbReference>
<protein>
    <submittedName>
        <fullName evidence="12">Pheromone receptor</fullName>
    </submittedName>
</protein>
<keyword evidence="7 11" id="KW-0472">Membrane</keyword>
<keyword evidence="6" id="KW-0297">G-protein coupled receptor</keyword>
<keyword evidence="13" id="KW-1185">Reference proteome</keyword>
<evidence type="ECO:0000256" key="6">
    <source>
        <dbReference type="ARBA" id="ARBA00023040"/>
    </source>
</evidence>
<dbReference type="CDD" id="cd14966">
    <property type="entry name" value="7tmD_STE3"/>
    <property type="match status" value="1"/>
</dbReference>
<name>A0A9P6DFM5_PLEER</name>
<feature type="transmembrane region" description="Helical" evidence="11">
    <location>
        <begin position="6"/>
        <end position="24"/>
    </location>
</feature>
<dbReference type="PANTHER" id="PTHR28097:SF1">
    <property type="entry name" value="PHEROMONE A FACTOR RECEPTOR"/>
    <property type="match status" value="1"/>
</dbReference>
<dbReference type="PRINTS" id="PR00901">
    <property type="entry name" value="PHEROMONEBAR"/>
</dbReference>
<dbReference type="PANTHER" id="PTHR28097">
    <property type="entry name" value="PHEROMONE A FACTOR RECEPTOR"/>
    <property type="match status" value="1"/>
</dbReference>
<feature type="region of interest" description="Disordered" evidence="10">
    <location>
        <begin position="414"/>
        <end position="438"/>
    </location>
</feature>
<evidence type="ECO:0000256" key="4">
    <source>
        <dbReference type="ARBA" id="ARBA00022692"/>
    </source>
</evidence>
<comment type="subcellular location">
    <subcellularLocation>
        <location evidence="1">Membrane</location>
        <topology evidence="1">Multi-pass membrane protein</topology>
    </subcellularLocation>
</comment>
<feature type="transmembrane region" description="Helical" evidence="11">
    <location>
        <begin position="36"/>
        <end position="58"/>
    </location>
</feature>
<evidence type="ECO:0000313" key="13">
    <source>
        <dbReference type="Proteomes" id="UP000807025"/>
    </source>
</evidence>
<dbReference type="GO" id="GO:0005886">
    <property type="term" value="C:plasma membrane"/>
    <property type="evidence" value="ECO:0007669"/>
    <property type="project" value="TreeGrafter"/>
</dbReference>
<evidence type="ECO:0000256" key="2">
    <source>
        <dbReference type="ARBA" id="ARBA00011085"/>
    </source>
</evidence>
<feature type="compositionally biased region" description="Low complexity" evidence="10">
    <location>
        <begin position="414"/>
        <end position="429"/>
    </location>
</feature>
<accession>A0A9P6DFM5</accession>
<dbReference type="Pfam" id="PF02076">
    <property type="entry name" value="STE3"/>
    <property type="match status" value="1"/>
</dbReference>
<dbReference type="Proteomes" id="UP000807025">
    <property type="component" value="Unassembled WGS sequence"/>
</dbReference>
<dbReference type="OrthoDB" id="2874149at2759"/>
<dbReference type="PRINTS" id="PR00899">
    <property type="entry name" value="GPCRSTE3"/>
</dbReference>
<feature type="transmembrane region" description="Helical" evidence="11">
    <location>
        <begin position="168"/>
        <end position="190"/>
    </location>
</feature>
<organism evidence="12 13">
    <name type="scientific">Pleurotus eryngii</name>
    <name type="common">Boletus of the steppes</name>
    <dbReference type="NCBI Taxonomy" id="5323"/>
    <lineage>
        <taxon>Eukaryota</taxon>
        <taxon>Fungi</taxon>
        <taxon>Dikarya</taxon>
        <taxon>Basidiomycota</taxon>
        <taxon>Agaricomycotina</taxon>
        <taxon>Agaricomycetes</taxon>
        <taxon>Agaricomycetidae</taxon>
        <taxon>Agaricales</taxon>
        <taxon>Pleurotineae</taxon>
        <taxon>Pleurotaceae</taxon>
        <taxon>Pleurotus</taxon>
    </lineage>
</organism>
<evidence type="ECO:0000256" key="5">
    <source>
        <dbReference type="ARBA" id="ARBA00022989"/>
    </source>
</evidence>
<feature type="transmembrane region" description="Helical" evidence="11">
    <location>
        <begin position="211"/>
        <end position="234"/>
    </location>
</feature>
<dbReference type="GO" id="GO:0004934">
    <property type="term" value="F:mating-type alpha-factor pheromone receptor activity"/>
    <property type="evidence" value="ECO:0007669"/>
    <property type="project" value="InterPro"/>
</dbReference>
<dbReference type="InterPro" id="IPR000481">
    <property type="entry name" value="GPCR_Pheromne_B_alpha_rcpt"/>
</dbReference>
<evidence type="ECO:0000313" key="12">
    <source>
        <dbReference type="EMBL" id="KAF9494768.1"/>
    </source>
</evidence>
<evidence type="ECO:0000256" key="11">
    <source>
        <dbReference type="SAM" id="Phobius"/>
    </source>
</evidence>
<evidence type="ECO:0000256" key="9">
    <source>
        <dbReference type="ARBA" id="ARBA00023224"/>
    </source>
</evidence>
<keyword evidence="5 11" id="KW-1133">Transmembrane helix</keyword>
<evidence type="ECO:0000256" key="7">
    <source>
        <dbReference type="ARBA" id="ARBA00023136"/>
    </source>
</evidence>
<dbReference type="InterPro" id="IPR001499">
    <property type="entry name" value="GPCR_STE3"/>
</dbReference>
<dbReference type="EMBL" id="MU154569">
    <property type="protein sequence ID" value="KAF9494768.1"/>
    <property type="molecule type" value="Genomic_DNA"/>
</dbReference>
<sequence>MFDPTFPAYPIFSLLTFILVLIPLPWHFQAWNSGTCLYMIWTAIGCLNYFVNSVVWHANAIDWAPIWCDISTRLTVGLSVAIPAASLCINRRLYKIASVQTVSISRVLSIWLLQKRRAVMTDLAIGLGIPFTQMGLQMIVEGHRYDIWEDIGCLPKTFNTPPAYPLSILWPLVIGLISAVYCLLTLRAFMIRRVQFQQLLARNSSLTVNRYFRLMSLATLELSFNTPISAYGLYLTITSSEIQPWRGLADAHFDWYTIDTFPAVLWRGNRTVVTTLELTRWSIVFCGLVFFAFFGFAEEARRHYRMAYEAVAKKLGILLPRPSSGAMANLGWKKNISILPMSNASISIPVFTQKLHSTSSTLATPPKYTAFSSDTSRTSYTDTTSSICRSPITPVFKAHADTVPPILPTMQLSESLRPSSSQSSLPMRQPSRDPEGRKSLYFVAL</sequence>
<keyword evidence="3" id="KW-0589">Pheromone response</keyword>
<proteinExistence type="inferred from homology"/>
<keyword evidence="9" id="KW-0807">Transducer</keyword>
<comment type="similarity">
    <text evidence="2">Belongs to the G-protein coupled receptor 4 family.</text>
</comment>
<keyword evidence="8 12" id="KW-0675">Receptor</keyword>